<proteinExistence type="inferred from homology"/>
<keyword evidence="2" id="KW-0732">Signal</keyword>
<evidence type="ECO:0000313" key="5">
    <source>
        <dbReference type="Proteomes" id="UP000245533"/>
    </source>
</evidence>
<dbReference type="GO" id="GO:0050821">
    <property type="term" value="P:protein stabilization"/>
    <property type="evidence" value="ECO:0007669"/>
    <property type="project" value="TreeGrafter"/>
</dbReference>
<evidence type="ECO:0008006" key="6">
    <source>
        <dbReference type="Google" id="ProtNLM"/>
    </source>
</evidence>
<dbReference type="GO" id="GO:0005829">
    <property type="term" value="C:cytosol"/>
    <property type="evidence" value="ECO:0007669"/>
    <property type="project" value="TreeGrafter"/>
</dbReference>
<dbReference type="PANTHER" id="PTHR35089:SF1">
    <property type="entry name" value="CHAPERONE PROTEIN SKP"/>
    <property type="match status" value="1"/>
</dbReference>
<evidence type="ECO:0000256" key="1">
    <source>
        <dbReference type="ARBA" id="ARBA00009091"/>
    </source>
</evidence>
<evidence type="ECO:0000256" key="3">
    <source>
        <dbReference type="SAM" id="Coils"/>
    </source>
</evidence>
<organism evidence="4 5">
    <name type="scientific">Rhodohalobacter mucosus</name>
    <dbReference type="NCBI Taxonomy" id="2079485"/>
    <lineage>
        <taxon>Bacteria</taxon>
        <taxon>Pseudomonadati</taxon>
        <taxon>Balneolota</taxon>
        <taxon>Balneolia</taxon>
        <taxon>Balneolales</taxon>
        <taxon>Balneolaceae</taxon>
        <taxon>Rhodohalobacter</taxon>
    </lineage>
</organism>
<keyword evidence="5" id="KW-1185">Reference proteome</keyword>
<dbReference type="Gene3D" id="3.30.910.20">
    <property type="entry name" value="Skp domain"/>
    <property type="match status" value="1"/>
</dbReference>
<dbReference type="Pfam" id="PF03938">
    <property type="entry name" value="OmpH"/>
    <property type="match status" value="1"/>
</dbReference>
<sequence length="176" mass="20801">MQLLSAALFIAVMSDGTVYAQDQKIGFIDSEVILERMPEYSGVEQRLSNLSDTWNMEISALEQELEELETEFEAREILFTEEIREQRLEEINRKRDELNRYIEEKFGPDGEYFTRQKELLEPIQRQIFDALTLVANRGQFDFVFDRSQDTRFLFVRQQWNLTEDVMLELGIELAGN</sequence>
<accession>A0A316TKZ8</accession>
<dbReference type="InterPro" id="IPR024930">
    <property type="entry name" value="Skp_dom_sf"/>
</dbReference>
<dbReference type="EMBL" id="QGGB01000011">
    <property type="protein sequence ID" value="PWN05233.1"/>
    <property type="molecule type" value="Genomic_DNA"/>
</dbReference>
<dbReference type="InterPro" id="IPR005632">
    <property type="entry name" value="Chaperone_Skp"/>
</dbReference>
<gene>
    <name evidence="4" type="ORF">DDZ15_15625</name>
</gene>
<dbReference type="PANTHER" id="PTHR35089">
    <property type="entry name" value="CHAPERONE PROTEIN SKP"/>
    <property type="match status" value="1"/>
</dbReference>
<protein>
    <recommendedName>
        <fullName evidence="6">Periplasmic chaperone for outer membrane proteins Skp</fullName>
    </recommendedName>
</protein>
<evidence type="ECO:0000256" key="2">
    <source>
        <dbReference type="ARBA" id="ARBA00022729"/>
    </source>
</evidence>
<evidence type="ECO:0000313" key="4">
    <source>
        <dbReference type="EMBL" id="PWN05233.1"/>
    </source>
</evidence>
<dbReference type="SMART" id="SM00935">
    <property type="entry name" value="OmpH"/>
    <property type="match status" value="1"/>
</dbReference>
<feature type="coiled-coil region" evidence="3">
    <location>
        <begin position="51"/>
        <end position="104"/>
    </location>
</feature>
<dbReference type="GO" id="GO:0051082">
    <property type="term" value="F:unfolded protein binding"/>
    <property type="evidence" value="ECO:0007669"/>
    <property type="project" value="InterPro"/>
</dbReference>
<reference evidence="4 5" key="1">
    <citation type="submission" date="2018-05" db="EMBL/GenBank/DDBJ databases">
        <title>Rhodohalobacter halophilus gen. nov., sp. nov., a moderately halophilic member of the family Balneolaceae.</title>
        <authorList>
            <person name="Liu Z.-W."/>
        </authorList>
    </citation>
    <scope>NUCLEOTIDE SEQUENCE [LARGE SCALE GENOMIC DNA]</scope>
    <source>
        <strain evidence="4 5">8A47</strain>
    </source>
</reference>
<dbReference type="AlphaFoldDB" id="A0A316TKZ8"/>
<comment type="similarity">
    <text evidence="1">Belongs to the Skp family.</text>
</comment>
<comment type="caution">
    <text evidence="4">The sequence shown here is derived from an EMBL/GenBank/DDBJ whole genome shotgun (WGS) entry which is preliminary data.</text>
</comment>
<dbReference type="OrthoDB" id="9788552at2"/>
<dbReference type="SUPFAM" id="SSF111384">
    <property type="entry name" value="OmpH-like"/>
    <property type="match status" value="1"/>
</dbReference>
<name>A0A316TKZ8_9BACT</name>
<keyword evidence="3" id="KW-0175">Coiled coil</keyword>
<dbReference type="Proteomes" id="UP000245533">
    <property type="component" value="Unassembled WGS sequence"/>
</dbReference>